<accession>A0ABP9DGI4</accession>
<evidence type="ECO:0000313" key="2">
    <source>
        <dbReference type="Proteomes" id="UP001500298"/>
    </source>
</evidence>
<protein>
    <recommendedName>
        <fullName evidence="3">DUF4369 domain-containing protein</fullName>
    </recommendedName>
</protein>
<name>A0ABP9DGI4_9BACT</name>
<organism evidence="1 2">
    <name type="scientific">Algivirga pacifica</name>
    <dbReference type="NCBI Taxonomy" id="1162670"/>
    <lineage>
        <taxon>Bacteria</taxon>
        <taxon>Pseudomonadati</taxon>
        <taxon>Bacteroidota</taxon>
        <taxon>Cytophagia</taxon>
        <taxon>Cytophagales</taxon>
        <taxon>Flammeovirgaceae</taxon>
        <taxon>Algivirga</taxon>
    </lineage>
</organism>
<proteinExistence type="predicted"/>
<evidence type="ECO:0000313" key="1">
    <source>
        <dbReference type="EMBL" id="GAA4843878.1"/>
    </source>
</evidence>
<reference evidence="2" key="1">
    <citation type="journal article" date="2019" name="Int. J. Syst. Evol. Microbiol.">
        <title>The Global Catalogue of Microorganisms (GCM) 10K type strain sequencing project: providing services to taxonomists for standard genome sequencing and annotation.</title>
        <authorList>
            <consortium name="The Broad Institute Genomics Platform"/>
            <consortium name="The Broad Institute Genome Sequencing Center for Infectious Disease"/>
            <person name="Wu L."/>
            <person name="Ma J."/>
        </authorList>
    </citation>
    <scope>NUCLEOTIDE SEQUENCE [LARGE SCALE GENOMIC DNA]</scope>
    <source>
        <strain evidence="2">JCM 18326</strain>
    </source>
</reference>
<dbReference type="EMBL" id="BAABJX010000048">
    <property type="protein sequence ID" value="GAA4843878.1"/>
    <property type="molecule type" value="Genomic_DNA"/>
</dbReference>
<evidence type="ECO:0008006" key="3">
    <source>
        <dbReference type="Google" id="ProtNLM"/>
    </source>
</evidence>
<dbReference type="Proteomes" id="UP001500298">
    <property type="component" value="Unassembled WGS sequence"/>
</dbReference>
<gene>
    <name evidence="1" type="ORF">GCM10023331_31070</name>
</gene>
<sequence length="163" mass="18723">MNLILLFTLLCVFFNCNDRQQEKKVDKENTEQGTSGFPQQEKIKILNLPNGKKIYVSAKIWGISSNHEEIVFSETPITVPDKNKDFIFYTNEVFYKVSGKRLYIYACDCDTSEPKATFKGVNVILNNLKTSSQIKDYSINYKKYGLEKMSIHHSPPSSHSLPE</sequence>
<keyword evidence="2" id="KW-1185">Reference proteome</keyword>
<comment type="caution">
    <text evidence="1">The sequence shown here is derived from an EMBL/GenBank/DDBJ whole genome shotgun (WGS) entry which is preliminary data.</text>
</comment>